<gene>
    <name evidence="5" type="ORF">FYJ66_01045</name>
</gene>
<dbReference type="InterPro" id="IPR011990">
    <property type="entry name" value="TPR-like_helical_dom_sf"/>
</dbReference>
<reference evidence="5" key="1">
    <citation type="submission" date="2019-09" db="EMBL/GenBank/DDBJ databases">
        <title>In-depth cultivation of the pig gut microbiome towards novel bacterial diversity and tailored functional studies.</title>
        <authorList>
            <person name="Wylensek D."/>
            <person name="Hitch T.C.A."/>
            <person name="Clavel T."/>
        </authorList>
    </citation>
    <scope>NUCLEOTIDE SEQUENCE</scope>
    <source>
        <strain evidence="5">RF-744-FAT-WT-3</strain>
    </source>
</reference>
<evidence type="ECO:0000256" key="1">
    <source>
        <dbReference type="ARBA" id="ARBA00022737"/>
    </source>
</evidence>
<evidence type="ECO:0000313" key="5">
    <source>
        <dbReference type="EMBL" id="MST68197.1"/>
    </source>
</evidence>
<feature type="region of interest" description="Disordered" evidence="4">
    <location>
        <begin position="9"/>
        <end position="29"/>
    </location>
</feature>
<dbReference type="RefSeq" id="WP_154571671.1">
    <property type="nucleotide sequence ID" value="NZ_VUNB01000001.1"/>
</dbReference>
<keyword evidence="1" id="KW-0677">Repeat</keyword>
<dbReference type="InterPro" id="IPR013105">
    <property type="entry name" value="TPR_2"/>
</dbReference>
<accession>A0A6A8M9W8</accession>
<comment type="caution">
    <text evidence="5">The sequence shown here is derived from an EMBL/GenBank/DDBJ whole genome shotgun (WGS) entry which is preliminary data.</text>
</comment>
<name>A0A6A8M9W8_9FIRM</name>
<dbReference type="Pfam" id="PF07719">
    <property type="entry name" value="TPR_2"/>
    <property type="match status" value="1"/>
</dbReference>
<proteinExistence type="predicted"/>
<evidence type="ECO:0000256" key="3">
    <source>
        <dbReference type="PROSITE-ProRule" id="PRU00339"/>
    </source>
</evidence>
<dbReference type="Gene3D" id="1.25.40.10">
    <property type="entry name" value="Tetratricopeptide repeat domain"/>
    <property type="match status" value="2"/>
</dbReference>
<feature type="compositionally biased region" description="Basic and acidic residues" evidence="4">
    <location>
        <begin position="19"/>
        <end position="29"/>
    </location>
</feature>
<protein>
    <submittedName>
        <fullName evidence="5">Tetratricopeptide repeat protein</fullName>
    </submittedName>
</protein>
<dbReference type="AlphaFoldDB" id="A0A6A8M9W8"/>
<dbReference type="SMART" id="SM00028">
    <property type="entry name" value="TPR"/>
    <property type="match status" value="3"/>
</dbReference>
<dbReference type="SUPFAM" id="SSF48452">
    <property type="entry name" value="TPR-like"/>
    <property type="match status" value="1"/>
</dbReference>
<dbReference type="EMBL" id="VUNB01000001">
    <property type="protein sequence ID" value="MST68197.1"/>
    <property type="molecule type" value="Genomic_DNA"/>
</dbReference>
<keyword evidence="2 3" id="KW-0802">TPR repeat</keyword>
<evidence type="ECO:0000256" key="4">
    <source>
        <dbReference type="SAM" id="MobiDB-lite"/>
    </source>
</evidence>
<feature type="repeat" description="TPR" evidence="3">
    <location>
        <begin position="285"/>
        <end position="318"/>
    </location>
</feature>
<dbReference type="InterPro" id="IPR019734">
    <property type="entry name" value="TPR_rpt"/>
</dbReference>
<dbReference type="PROSITE" id="PS50005">
    <property type="entry name" value="TPR"/>
    <property type="match status" value="1"/>
</dbReference>
<evidence type="ECO:0000256" key="2">
    <source>
        <dbReference type="ARBA" id="ARBA00022803"/>
    </source>
</evidence>
<organism evidence="5">
    <name type="scientific">Baileyella intestinalis</name>
    <dbReference type="NCBI Taxonomy" id="2606709"/>
    <lineage>
        <taxon>Bacteria</taxon>
        <taxon>Bacillati</taxon>
        <taxon>Bacillota</taxon>
        <taxon>Clostridia</taxon>
        <taxon>Peptostreptococcales</taxon>
        <taxon>Anaerovoracaceae</taxon>
        <taxon>Baileyella</taxon>
    </lineage>
</organism>
<sequence>MTEIIKLDKTNNLNGTAGTEHEAPKPEKEKDRVARFLRKLNEGALFDELKDDILSSMGLEQVMKNVPVPISAGQGEELTTRTIAVNMGRVLGGDPDFPFKSQYLEFIKKVFGDNAVKAMIAEGVKMSSSGNYEIGAMFFRTALMMEPENRDALYFYGRALTDAYSLENDDEDYVGSFKAESIEVFELLTMIHQDFDMGYYFLGYSYANLGLYKKAQLTWQTLLELSGSRTGEDAESMREEISERLDSLEDPVVIEEACNDILRGDFQNGRDILLRYTEGAYSKWWPLWYYLAVAESSLGNAEEAITDYKTALQYSPSNIQVMEELAQVFEAVGLPQSAEKYRKKIEIVKNNMDSE</sequence>